<name>A0AA88VC26_9ASTE</name>
<evidence type="ECO:0000256" key="3">
    <source>
        <dbReference type="ARBA" id="ARBA00023242"/>
    </source>
</evidence>
<evidence type="ECO:0000313" key="5">
    <source>
        <dbReference type="Proteomes" id="UP001188597"/>
    </source>
</evidence>
<proteinExistence type="inferred from homology"/>
<protein>
    <submittedName>
        <fullName evidence="4">Uncharacterized protein</fullName>
    </submittedName>
</protein>
<dbReference type="PANTHER" id="PTHR12687">
    <property type="entry name" value="NUCLEOLAR COMPLEX 2 AND RAD4-RELATED"/>
    <property type="match status" value="1"/>
</dbReference>
<comment type="similarity">
    <text evidence="2">Belongs to the NOC2 family.</text>
</comment>
<keyword evidence="3" id="KW-0539">Nucleus</keyword>
<dbReference type="EMBL" id="JAVXUP010002086">
    <property type="protein sequence ID" value="KAK3005785.1"/>
    <property type="molecule type" value="Genomic_DNA"/>
</dbReference>
<accession>A0AA88VC26</accession>
<dbReference type="GO" id="GO:0030691">
    <property type="term" value="C:Noc2p-Noc3p complex"/>
    <property type="evidence" value="ECO:0007669"/>
    <property type="project" value="TreeGrafter"/>
</dbReference>
<keyword evidence="5" id="KW-1185">Reference proteome</keyword>
<organism evidence="4 5">
    <name type="scientific">Escallonia herrerae</name>
    <dbReference type="NCBI Taxonomy" id="1293975"/>
    <lineage>
        <taxon>Eukaryota</taxon>
        <taxon>Viridiplantae</taxon>
        <taxon>Streptophyta</taxon>
        <taxon>Embryophyta</taxon>
        <taxon>Tracheophyta</taxon>
        <taxon>Spermatophyta</taxon>
        <taxon>Magnoliopsida</taxon>
        <taxon>eudicotyledons</taxon>
        <taxon>Gunneridae</taxon>
        <taxon>Pentapetalae</taxon>
        <taxon>asterids</taxon>
        <taxon>campanulids</taxon>
        <taxon>Escalloniales</taxon>
        <taxon>Escalloniaceae</taxon>
        <taxon>Escallonia</taxon>
    </lineage>
</organism>
<dbReference type="GO" id="GO:0030690">
    <property type="term" value="C:Noc1p-Noc2p complex"/>
    <property type="evidence" value="ECO:0007669"/>
    <property type="project" value="TreeGrafter"/>
</dbReference>
<dbReference type="Proteomes" id="UP001188597">
    <property type="component" value="Unassembled WGS sequence"/>
</dbReference>
<dbReference type="GO" id="GO:0005654">
    <property type="term" value="C:nucleoplasm"/>
    <property type="evidence" value="ECO:0007669"/>
    <property type="project" value="TreeGrafter"/>
</dbReference>
<dbReference type="GO" id="GO:0042273">
    <property type="term" value="P:ribosomal large subunit biogenesis"/>
    <property type="evidence" value="ECO:0007669"/>
    <property type="project" value="TreeGrafter"/>
</dbReference>
<dbReference type="InterPro" id="IPR005343">
    <property type="entry name" value="Noc2"/>
</dbReference>
<sequence length="121" mass="13997">MQFFHNGSSQARIFKQTPSAVRHAIYPQQRCANLDMLEMKELNRPSTGGVGKAVDLRIVLKVNKPTLKTRSFQEACIFTVVEKLTEHLAQWSYSVAFFELSFVPTIRLRNFCKSTKVERFR</sequence>
<dbReference type="PANTHER" id="PTHR12687:SF4">
    <property type="entry name" value="NUCLEOLAR COMPLEX PROTEIN 2 HOMOLOG"/>
    <property type="match status" value="1"/>
</dbReference>
<evidence type="ECO:0000256" key="1">
    <source>
        <dbReference type="ARBA" id="ARBA00004123"/>
    </source>
</evidence>
<evidence type="ECO:0000313" key="4">
    <source>
        <dbReference type="EMBL" id="KAK3005785.1"/>
    </source>
</evidence>
<dbReference type="Pfam" id="PF03715">
    <property type="entry name" value="Noc2"/>
    <property type="match status" value="1"/>
</dbReference>
<evidence type="ECO:0000256" key="2">
    <source>
        <dbReference type="ARBA" id="ARBA00005907"/>
    </source>
</evidence>
<gene>
    <name evidence="4" type="ORF">RJ639_017386</name>
</gene>
<reference evidence="4" key="1">
    <citation type="submission" date="2022-12" db="EMBL/GenBank/DDBJ databases">
        <title>Draft genome assemblies for two species of Escallonia (Escalloniales).</title>
        <authorList>
            <person name="Chanderbali A."/>
            <person name="Dervinis C."/>
            <person name="Anghel I."/>
            <person name="Soltis D."/>
            <person name="Soltis P."/>
            <person name="Zapata F."/>
        </authorList>
    </citation>
    <scope>NUCLEOTIDE SEQUENCE</scope>
    <source>
        <strain evidence="4">UCBG64.0493</strain>
        <tissue evidence="4">Leaf</tissue>
    </source>
</reference>
<comment type="caution">
    <text evidence="4">The sequence shown here is derived from an EMBL/GenBank/DDBJ whole genome shotgun (WGS) entry which is preliminary data.</text>
</comment>
<comment type="subcellular location">
    <subcellularLocation>
        <location evidence="1">Nucleus</location>
    </subcellularLocation>
</comment>
<dbReference type="AlphaFoldDB" id="A0AA88VC26"/>
<dbReference type="GO" id="GO:0005730">
    <property type="term" value="C:nucleolus"/>
    <property type="evidence" value="ECO:0007669"/>
    <property type="project" value="TreeGrafter"/>
</dbReference>